<evidence type="ECO:0000256" key="1">
    <source>
        <dbReference type="ARBA" id="ARBA00022839"/>
    </source>
</evidence>
<dbReference type="PANTHER" id="PTHR30231:SF41">
    <property type="entry name" value="DNA POLYMERASE III SUBUNIT EPSILON"/>
    <property type="match status" value="1"/>
</dbReference>
<sequence>MKQNKCPICGCLLDESNDLRCLRFPICIYQQVTDKTLGNYIMYDLETTGLTNKDHIIEIGAIYVEDNTIVDSFSALCNPGIFITQRIVEITGITNKMLSDKPPEYDVVKQFVEWCNSKETSLAVGQNINSFDNRMLKVATKRFKLNFPFERSLDTLKMAINMKLKEKGLVASNQQSDLGKLYGIEYVAHRAINDVEALYQIFEHLKKDYNGDLPILNIDKK</sequence>
<dbReference type="CDD" id="cd06127">
    <property type="entry name" value="DEDDh"/>
    <property type="match status" value="1"/>
</dbReference>
<dbReference type="OrthoDB" id="9776650at2"/>
<dbReference type="SUPFAM" id="SSF53098">
    <property type="entry name" value="Ribonuclease H-like"/>
    <property type="match status" value="1"/>
</dbReference>
<organism evidence="3 4">
    <name type="scientific">Coprobacillus cateniformis</name>
    <dbReference type="NCBI Taxonomy" id="100884"/>
    <lineage>
        <taxon>Bacteria</taxon>
        <taxon>Bacillati</taxon>
        <taxon>Bacillota</taxon>
        <taxon>Erysipelotrichia</taxon>
        <taxon>Erysipelotrichales</taxon>
        <taxon>Coprobacillaceae</taxon>
        <taxon>Coprobacillus</taxon>
    </lineage>
</organism>
<dbReference type="SMART" id="SM00479">
    <property type="entry name" value="EXOIII"/>
    <property type="match status" value="1"/>
</dbReference>
<reference evidence="3 4" key="1">
    <citation type="submission" date="2010-12" db="EMBL/GenBank/DDBJ databases">
        <title>The Genome Sequence of Coprobacillus sp. strain 29_1.</title>
        <authorList>
            <consortium name="The Broad Institute Genome Sequencing Platform"/>
            <person name="Earl A."/>
            <person name="Ward D."/>
            <person name="Feldgarden M."/>
            <person name="Gevers D."/>
            <person name="Daigneault M."/>
            <person name="Sibley C.D."/>
            <person name="White A."/>
            <person name="Strauss J."/>
            <person name="Allen-Vercoe E."/>
            <person name="Young S.K."/>
            <person name="Zeng Q."/>
            <person name="Gargeya S."/>
            <person name="Fitzgerald M."/>
            <person name="Haas B."/>
            <person name="Abouelleil A."/>
            <person name="Alvarado L."/>
            <person name="Arachchi H.M."/>
            <person name="Berlin A."/>
            <person name="Brown A."/>
            <person name="Chapman S.B."/>
            <person name="Chen Z."/>
            <person name="Dunbar C."/>
            <person name="Freedman E."/>
            <person name="Gearin G."/>
            <person name="Gellesch M."/>
            <person name="Goldberg J."/>
            <person name="Griggs A."/>
            <person name="Gujja S."/>
            <person name="Heilman E."/>
            <person name="Heiman D."/>
            <person name="Howarth C."/>
            <person name="Larson L."/>
            <person name="Lui A."/>
            <person name="MacDonald P.J.P."/>
            <person name="Mehta T."/>
            <person name="Montmayeur A."/>
            <person name="Murphy C."/>
            <person name="Neiman D."/>
            <person name="Pearson M."/>
            <person name="Priest M."/>
            <person name="Roberts A."/>
            <person name="Saif S."/>
            <person name="Shea T."/>
            <person name="Shenoy N."/>
            <person name="Sisk P."/>
            <person name="Stolte C."/>
            <person name="Sykes S."/>
            <person name="White J."/>
            <person name="Yandava C."/>
            <person name="Nusbaum C."/>
            <person name="Birren B."/>
        </authorList>
    </citation>
    <scope>NUCLEOTIDE SEQUENCE [LARGE SCALE GENOMIC DNA]</scope>
    <source>
        <strain evidence="3 4">29_1</strain>
    </source>
</reference>
<accession>E7GEE6</accession>
<dbReference type="GO" id="GO:0008408">
    <property type="term" value="F:3'-5' exonuclease activity"/>
    <property type="evidence" value="ECO:0007669"/>
    <property type="project" value="TreeGrafter"/>
</dbReference>
<evidence type="ECO:0000313" key="4">
    <source>
        <dbReference type="Proteomes" id="UP000003157"/>
    </source>
</evidence>
<keyword evidence="4" id="KW-1185">Reference proteome</keyword>
<comment type="caution">
    <text evidence="3">The sequence shown here is derived from an EMBL/GenBank/DDBJ whole genome shotgun (WGS) entry which is preliminary data.</text>
</comment>
<dbReference type="PANTHER" id="PTHR30231">
    <property type="entry name" value="DNA POLYMERASE III SUBUNIT EPSILON"/>
    <property type="match status" value="1"/>
</dbReference>
<dbReference type="Proteomes" id="UP000003157">
    <property type="component" value="Unassembled WGS sequence"/>
</dbReference>
<dbReference type="Pfam" id="PF00929">
    <property type="entry name" value="RNase_T"/>
    <property type="match status" value="1"/>
</dbReference>
<feature type="domain" description="Exonuclease" evidence="2">
    <location>
        <begin position="39"/>
        <end position="211"/>
    </location>
</feature>
<dbReference type="RefSeq" id="WP_008790400.1">
    <property type="nucleotide sequence ID" value="NZ_AKCB01000004.1"/>
</dbReference>
<dbReference type="GO" id="GO:0005829">
    <property type="term" value="C:cytosol"/>
    <property type="evidence" value="ECO:0007669"/>
    <property type="project" value="TreeGrafter"/>
</dbReference>
<proteinExistence type="predicted"/>
<keyword evidence="1" id="KW-0378">Hydrolase</keyword>
<dbReference type="eggNOG" id="COG2176">
    <property type="taxonomic scope" value="Bacteria"/>
</dbReference>
<dbReference type="GeneID" id="78231401"/>
<dbReference type="FunFam" id="3.30.420.10:FF:000045">
    <property type="entry name" value="3'-5' exonuclease DinG"/>
    <property type="match status" value="1"/>
</dbReference>
<dbReference type="InterPro" id="IPR013520">
    <property type="entry name" value="Ribonucl_H"/>
</dbReference>
<protein>
    <recommendedName>
        <fullName evidence="2">Exonuclease domain-containing protein</fullName>
    </recommendedName>
</protein>
<dbReference type="InterPro" id="IPR036397">
    <property type="entry name" value="RNaseH_sf"/>
</dbReference>
<dbReference type="STRING" id="100884.GCA_000269565_03649"/>
<dbReference type="EMBL" id="ADKX01000046">
    <property type="protein sequence ID" value="EFW03627.1"/>
    <property type="molecule type" value="Genomic_DNA"/>
</dbReference>
<dbReference type="GO" id="GO:0003676">
    <property type="term" value="F:nucleic acid binding"/>
    <property type="evidence" value="ECO:0007669"/>
    <property type="project" value="InterPro"/>
</dbReference>
<dbReference type="HOGENOM" id="CLU_047806_7_2_9"/>
<evidence type="ECO:0000259" key="2">
    <source>
        <dbReference type="SMART" id="SM00479"/>
    </source>
</evidence>
<gene>
    <name evidence="3" type="ORF">HMPREF9488_03318</name>
</gene>
<evidence type="ECO:0000313" key="3">
    <source>
        <dbReference type="EMBL" id="EFW03627.1"/>
    </source>
</evidence>
<dbReference type="GO" id="GO:0045004">
    <property type="term" value="P:DNA replication proofreading"/>
    <property type="evidence" value="ECO:0007669"/>
    <property type="project" value="TreeGrafter"/>
</dbReference>
<keyword evidence="1" id="KW-0269">Exonuclease</keyword>
<name>E7GEE6_9FIRM</name>
<keyword evidence="1" id="KW-0540">Nuclease</keyword>
<dbReference type="InterPro" id="IPR012337">
    <property type="entry name" value="RNaseH-like_sf"/>
</dbReference>
<dbReference type="AlphaFoldDB" id="E7GEE6"/>
<dbReference type="Gene3D" id="3.30.420.10">
    <property type="entry name" value="Ribonuclease H-like superfamily/Ribonuclease H"/>
    <property type="match status" value="1"/>
</dbReference>